<evidence type="ECO:0000313" key="2">
    <source>
        <dbReference type="Proteomes" id="UP000266723"/>
    </source>
</evidence>
<organism evidence="1 2">
    <name type="scientific">Brassica cretica</name>
    <name type="common">Mustard</name>
    <dbReference type="NCBI Taxonomy" id="69181"/>
    <lineage>
        <taxon>Eukaryota</taxon>
        <taxon>Viridiplantae</taxon>
        <taxon>Streptophyta</taxon>
        <taxon>Embryophyta</taxon>
        <taxon>Tracheophyta</taxon>
        <taxon>Spermatophyta</taxon>
        <taxon>Magnoliopsida</taxon>
        <taxon>eudicotyledons</taxon>
        <taxon>Gunneridae</taxon>
        <taxon>Pentapetalae</taxon>
        <taxon>rosids</taxon>
        <taxon>malvids</taxon>
        <taxon>Brassicales</taxon>
        <taxon>Brassicaceae</taxon>
        <taxon>Brassiceae</taxon>
        <taxon>Brassica</taxon>
    </lineage>
</organism>
<comment type="caution">
    <text evidence="1">The sequence shown here is derived from an EMBL/GenBank/DDBJ whole genome shotgun (WGS) entry which is preliminary data.</text>
</comment>
<name>A0ABQ7BZR7_BRACR</name>
<reference evidence="1 2" key="1">
    <citation type="journal article" date="2020" name="BMC Genomics">
        <title>Intraspecific diversification of the crop wild relative Brassica cretica Lam. using demographic model selection.</title>
        <authorList>
            <person name="Kioukis A."/>
            <person name="Michalopoulou V.A."/>
            <person name="Briers L."/>
            <person name="Pirintsos S."/>
            <person name="Studholme D.J."/>
            <person name="Pavlidis P."/>
            <person name="Sarris P.F."/>
        </authorList>
    </citation>
    <scope>NUCLEOTIDE SEQUENCE [LARGE SCALE GENOMIC DNA]</scope>
    <source>
        <strain evidence="2">cv. PFS-1207/04</strain>
    </source>
</reference>
<protein>
    <submittedName>
        <fullName evidence="1">Uncharacterized protein</fullName>
    </submittedName>
</protein>
<proteinExistence type="predicted"/>
<gene>
    <name evidence="1" type="ORF">DY000_02007366</name>
</gene>
<dbReference type="Proteomes" id="UP000266723">
    <property type="component" value="Unassembled WGS sequence"/>
</dbReference>
<accession>A0ABQ7BZR7</accession>
<sequence length="310" mass="35124">MDHENRKIGSSLNAARKEGKSRKNQYSCYSKWADRHEKTRPSAEMDGVLCPPFNKTCITYATGYRLTSDRWHWKDNSKIYIWKYRRISLSEDFDFSQRREWSRVSDPKRFLAGTWRPVSCLGSGGIQHLRITCALKSTGVAHSQQASLKQDIAPYLGDDRARRLDDFGRGGLSIWRDAGLKLAQDFVEGLAIAPNRPQSISSADFRTRKMNPYLLTFPSSLVGGRSRPHYLSTDPFSSPIPFWGDVPEADSEAVPLAPLRQHRSCFFDDGPRSEIREGDLADIHRKYAIHPSVGMRSPSEFERAPDGGAN</sequence>
<keyword evidence="2" id="KW-1185">Reference proteome</keyword>
<evidence type="ECO:0000313" key="1">
    <source>
        <dbReference type="EMBL" id="KAF3544920.1"/>
    </source>
</evidence>
<dbReference type="EMBL" id="QGKV02000832">
    <property type="protein sequence ID" value="KAF3544920.1"/>
    <property type="molecule type" value="Genomic_DNA"/>
</dbReference>